<dbReference type="NCBIfam" id="TIGR02436">
    <property type="entry name" value="four helix bundle protein"/>
    <property type="match status" value="1"/>
</dbReference>
<dbReference type="InterPro" id="IPR036583">
    <property type="entry name" value="23S_rRNA_IVS_sf"/>
</dbReference>
<dbReference type="PANTHER" id="PTHR38471">
    <property type="entry name" value="FOUR HELIX BUNDLE PROTEIN"/>
    <property type="match status" value="1"/>
</dbReference>
<accession>A0A4Q1K8L7</accession>
<dbReference type="SUPFAM" id="SSF158446">
    <property type="entry name" value="IVS-encoded protein-like"/>
    <property type="match status" value="1"/>
</dbReference>
<dbReference type="Gene3D" id="1.20.1440.60">
    <property type="entry name" value="23S rRNA-intervening sequence"/>
    <property type="match status" value="1"/>
</dbReference>
<comment type="caution">
    <text evidence="1">The sequence shown here is derived from an EMBL/GenBank/DDBJ whole genome shotgun (WGS) entry which is preliminary data.</text>
</comment>
<organism evidence="1 2">
    <name type="scientific">Flavobacterium stagni</name>
    <dbReference type="NCBI Taxonomy" id="2506421"/>
    <lineage>
        <taxon>Bacteria</taxon>
        <taxon>Pseudomonadati</taxon>
        <taxon>Bacteroidota</taxon>
        <taxon>Flavobacteriia</taxon>
        <taxon>Flavobacteriales</taxon>
        <taxon>Flavobacteriaceae</taxon>
        <taxon>Flavobacterium</taxon>
    </lineage>
</organism>
<dbReference type="OrthoDB" id="285993at2"/>
<dbReference type="RefSeq" id="WP_129461985.1">
    <property type="nucleotide sequence ID" value="NZ_SBKN01000006.1"/>
</dbReference>
<dbReference type="Pfam" id="PF05635">
    <property type="entry name" value="23S_rRNA_IVP"/>
    <property type="match status" value="1"/>
</dbReference>
<name>A0A4Q1K8L7_9FLAO</name>
<sequence length="125" mass="14633">MKNSVIAEKSFQLALKGVQFYQQVLQTNRDFVTERQFLRSITSVGANVREAQNAQSKLDFIHKLHIAQKECAETQYWLELMVATQRITEVQFDCLNKDCEEVFRILRSIILTTRRNLKLDSTYNS</sequence>
<keyword evidence="2" id="KW-1185">Reference proteome</keyword>
<dbReference type="EMBL" id="SBKN01000006">
    <property type="protein sequence ID" value="RXR21996.1"/>
    <property type="molecule type" value="Genomic_DNA"/>
</dbReference>
<dbReference type="PANTHER" id="PTHR38471:SF2">
    <property type="entry name" value="FOUR HELIX BUNDLE PROTEIN"/>
    <property type="match status" value="1"/>
</dbReference>
<evidence type="ECO:0000313" key="1">
    <source>
        <dbReference type="EMBL" id="RXR21996.1"/>
    </source>
</evidence>
<dbReference type="PIRSF" id="PIRSF035652">
    <property type="entry name" value="CHP02436"/>
    <property type="match status" value="1"/>
</dbReference>
<gene>
    <name evidence="1" type="ORF">EQG61_10975</name>
</gene>
<protein>
    <submittedName>
        <fullName evidence="1">Four helix bundle protein</fullName>
    </submittedName>
</protein>
<dbReference type="InterPro" id="IPR012657">
    <property type="entry name" value="23S_rRNA-intervening_sequence"/>
</dbReference>
<dbReference type="AlphaFoldDB" id="A0A4Q1K8L7"/>
<reference evidence="2" key="1">
    <citation type="submission" date="2019-01" db="EMBL/GenBank/DDBJ databases">
        <title>Cytophagaceae bacterium strain CAR-16.</title>
        <authorList>
            <person name="Chen W.-M."/>
        </authorList>
    </citation>
    <scope>NUCLEOTIDE SEQUENCE [LARGE SCALE GENOMIC DNA]</scope>
    <source>
        <strain evidence="2">WWJ-16</strain>
    </source>
</reference>
<proteinExistence type="predicted"/>
<dbReference type="Proteomes" id="UP000289857">
    <property type="component" value="Unassembled WGS sequence"/>
</dbReference>
<evidence type="ECO:0000313" key="2">
    <source>
        <dbReference type="Proteomes" id="UP000289857"/>
    </source>
</evidence>